<dbReference type="Gene3D" id="2.60.120.10">
    <property type="entry name" value="Jelly Rolls"/>
    <property type="match status" value="1"/>
</dbReference>
<dbReference type="AlphaFoldDB" id="A0A7X3IHG1"/>
<dbReference type="GO" id="GO:0043565">
    <property type="term" value="F:sequence-specific DNA binding"/>
    <property type="evidence" value="ECO:0007669"/>
    <property type="project" value="InterPro"/>
</dbReference>
<reference evidence="5 6" key="1">
    <citation type="submission" date="2019-12" db="EMBL/GenBank/DDBJ databases">
        <title>Paenibacillus sp. nov., an endophytic bacterium isolated from the stem of Dendrobium.</title>
        <authorList>
            <person name="Zhao R."/>
        </authorList>
    </citation>
    <scope>NUCLEOTIDE SEQUENCE [LARGE SCALE GENOMIC DNA]</scope>
    <source>
        <strain evidence="5 6">HJL G12</strain>
    </source>
</reference>
<evidence type="ECO:0000256" key="1">
    <source>
        <dbReference type="ARBA" id="ARBA00023015"/>
    </source>
</evidence>
<dbReference type="PANTHER" id="PTHR43280:SF28">
    <property type="entry name" value="HTH-TYPE TRANSCRIPTIONAL ACTIVATOR RHAS"/>
    <property type="match status" value="1"/>
</dbReference>
<evidence type="ECO:0000256" key="2">
    <source>
        <dbReference type="ARBA" id="ARBA00023125"/>
    </source>
</evidence>
<keyword evidence="3" id="KW-0804">Transcription</keyword>
<dbReference type="InterPro" id="IPR009057">
    <property type="entry name" value="Homeodomain-like_sf"/>
</dbReference>
<dbReference type="EMBL" id="WUBI01000001">
    <property type="protein sequence ID" value="MWV43381.1"/>
    <property type="molecule type" value="Genomic_DNA"/>
</dbReference>
<dbReference type="InterPro" id="IPR014710">
    <property type="entry name" value="RmlC-like_jellyroll"/>
</dbReference>
<keyword evidence="2" id="KW-0238">DNA-binding</keyword>
<comment type="caution">
    <text evidence="5">The sequence shown here is derived from an EMBL/GenBank/DDBJ whole genome shotgun (WGS) entry which is preliminary data.</text>
</comment>
<dbReference type="InterPro" id="IPR018060">
    <property type="entry name" value="HTH_AraC"/>
</dbReference>
<dbReference type="Pfam" id="PF12833">
    <property type="entry name" value="HTH_18"/>
    <property type="match status" value="1"/>
</dbReference>
<dbReference type="Proteomes" id="UP000460318">
    <property type="component" value="Unassembled WGS sequence"/>
</dbReference>
<accession>A0A7X3IHG1</accession>
<dbReference type="Pfam" id="PF02311">
    <property type="entry name" value="AraC_binding"/>
    <property type="match status" value="1"/>
</dbReference>
<dbReference type="InterPro" id="IPR003313">
    <property type="entry name" value="AraC-bd"/>
</dbReference>
<dbReference type="InterPro" id="IPR037923">
    <property type="entry name" value="HTH-like"/>
</dbReference>
<name>A0A7X3IHG1_9BACL</name>
<gene>
    <name evidence="5" type="ORF">GRF59_07015</name>
</gene>
<dbReference type="SUPFAM" id="SSF46689">
    <property type="entry name" value="Homeodomain-like"/>
    <property type="match status" value="2"/>
</dbReference>
<dbReference type="SMART" id="SM00342">
    <property type="entry name" value="HTH_ARAC"/>
    <property type="match status" value="1"/>
</dbReference>
<dbReference type="RefSeq" id="WP_160496890.1">
    <property type="nucleotide sequence ID" value="NZ_WUBI01000001.1"/>
</dbReference>
<feature type="domain" description="HTH araC/xylS-type" evidence="4">
    <location>
        <begin position="183"/>
        <end position="291"/>
    </location>
</feature>
<evidence type="ECO:0000259" key="4">
    <source>
        <dbReference type="PROSITE" id="PS01124"/>
    </source>
</evidence>
<dbReference type="PRINTS" id="PR00032">
    <property type="entry name" value="HTHARAC"/>
</dbReference>
<keyword evidence="1" id="KW-0805">Transcription regulation</keyword>
<sequence length="294" mass="33694">MEFPPDRMRKEYMLPDIDSTFRVFAAHWRTVAGDWTYPLHHHPLFEVNLVLSGVQEMSVNGRKYVQKPGDLMLLNPVDQHESRVIGREEMTYYCLHFDVDERSFRELLCRNRICFHKAGSILADAVRPALNKLLELTSDETASRVDSRMRILSALFELFAGLSGTLSEQESQMTPTRNAQTASKVAALLEREIEGALDGSGDRFHAETIASIAAMVGYSTSAMNRIFTEVYGMSPRQYMSTLMLKKSKLLLMDPELSVEAVSIRLGYKNIAHFSRQFKRWTGESPSRFRDRYHK</sequence>
<keyword evidence="6" id="KW-1185">Reference proteome</keyword>
<dbReference type="PROSITE" id="PS01124">
    <property type="entry name" value="HTH_ARAC_FAMILY_2"/>
    <property type="match status" value="1"/>
</dbReference>
<dbReference type="GO" id="GO:0003700">
    <property type="term" value="F:DNA-binding transcription factor activity"/>
    <property type="evidence" value="ECO:0007669"/>
    <property type="project" value="InterPro"/>
</dbReference>
<protein>
    <submittedName>
        <fullName evidence="5">Helix-turn-helix domain-containing protein</fullName>
    </submittedName>
</protein>
<evidence type="ECO:0000256" key="3">
    <source>
        <dbReference type="ARBA" id="ARBA00023163"/>
    </source>
</evidence>
<dbReference type="SUPFAM" id="SSF51215">
    <property type="entry name" value="Regulatory protein AraC"/>
    <property type="match status" value="1"/>
</dbReference>
<organism evidence="5 6">
    <name type="scientific">Paenibacillus dendrobii</name>
    <dbReference type="NCBI Taxonomy" id="2691084"/>
    <lineage>
        <taxon>Bacteria</taxon>
        <taxon>Bacillati</taxon>
        <taxon>Bacillota</taxon>
        <taxon>Bacilli</taxon>
        <taxon>Bacillales</taxon>
        <taxon>Paenibacillaceae</taxon>
        <taxon>Paenibacillus</taxon>
    </lineage>
</organism>
<evidence type="ECO:0000313" key="6">
    <source>
        <dbReference type="Proteomes" id="UP000460318"/>
    </source>
</evidence>
<evidence type="ECO:0000313" key="5">
    <source>
        <dbReference type="EMBL" id="MWV43381.1"/>
    </source>
</evidence>
<dbReference type="PANTHER" id="PTHR43280">
    <property type="entry name" value="ARAC-FAMILY TRANSCRIPTIONAL REGULATOR"/>
    <property type="match status" value="1"/>
</dbReference>
<dbReference type="Gene3D" id="1.10.10.60">
    <property type="entry name" value="Homeodomain-like"/>
    <property type="match status" value="2"/>
</dbReference>
<proteinExistence type="predicted"/>
<dbReference type="InterPro" id="IPR020449">
    <property type="entry name" value="Tscrpt_reg_AraC-type_HTH"/>
</dbReference>